<dbReference type="AlphaFoldDB" id="A0A1I1CVA6"/>
<dbReference type="Pfam" id="PF19609">
    <property type="entry name" value="DUF6114"/>
    <property type="match status" value="1"/>
</dbReference>
<protein>
    <submittedName>
        <fullName evidence="2">Uncharacterized protein</fullName>
    </submittedName>
</protein>
<reference evidence="3" key="1">
    <citation type="submission" date="2016-10" db="EMBL/GenBank/DDBJ databases">
        <authorList>
            <person name="Varghese N."/>
            <person name="Submissions S."/>
        </authorList>
    </citation>
    <scope>NUCLEOTIDE SEQUENCE [LARGE SCALE GENOMIC DNA]</scope>
    <source>
        <strain evidence="3">CGMCC 4.3568</strain>
    </source>
</reference>
<keyword evidence="1" id="KW-0812">Transmembrane</keyword>
<keyword evidence="3" id="KW-1185">Reference proteome</keyword>
<dbReference type="InterPro" id="IPR046096">
    <property type="entry name" value="DUF6114"/>
</dbReference>
<evidence type="ECO:0000256" key="1">
    <source>
        <dbReference type="SAM" id="Phobius"/>
    </source>
</evidence>
<proteinExistence type="predicted"/>
<name>A0A1I1CVA6_9PSEU</name>
<keyword evidence="1" id="KW-0472">Membrane</keyword>
<keyword evidence="1" id="KW-1133">Transmembrane helix</keyword>
<accession>A0A1I1CVA6</accession>
<organism evidence="2 3">
    <name type="scientific">Amycolatopsis marina</name>
    <dbReference type="NCBI Taxonomy" id="490629"/>
    <lineage>
        <taxon>Bacteria</taxon>
        <taxon>Bacillati</taxon>
        <taxon>Actinomycetota</taxon>
        <taxon>Actinomycetes</taxon>
        <taxon>Pseudonocardiales</taxon>
        <taxon>Pseudonocardiaceae</taxon>
        <taxon>Amycolatopsis</taxon>
    </lineage>
</organism>
<feature type="transmembrane region" description="Helical" evidence="1">
    <location>
        <begin position="20"/>
        <end position="42"/>
    </location>
</feature>
<gene>
    <name evidence="2" type="ORF">SAMN05216266_14222</name>
</gene>
<dbReference type="Proteomes" id="UP000243799">
    <property type="component" value="Unassembled WGS sequence"/>
</dbReference>
<evidence type="ECO:0000313" key="2">
    <source>
        <dbReference type="EMBL" id="SFB64343.1"/>
    </source>
</evidence>
<evidence type="ECO:0000313" key="3">
    <source>
        <dbReference type="Proteomes" id="UP000243799"/>
    </source>
</evidence>
<sequence length="47" mass="5034">MIVLGVLLWTQPQHHAPLGVALVLTPLASFLYTNLCGLLLGIPREGP</sequence>
<dbReference type="EMBL" id="FOKG01000042">
    <property type="protein sequence ID" value="SFB64343.1"/>
    <property type="molecule type" value="Genomic_DNA"/>
</dbReference>